<feature type="domain" description="Sucrose phosphatase-like" evidence="2">
    <location>
        <begin position="107"/>
        <end position="370"/>
    </location>
</feature>
<gene>
    <name evidence="3" type="ORF">CYMTET_14875</name>
</gene>
<keyword evidence="4" id="KW-1185">Reference proteome</keyword>
<feature type="non-terminal residue" evidence="3">
    <location>
        <position position="1"/>
    </location>
</feature>
<name>A0AAE0GFH3_9CHLO</name>
<dbReference type="SFLD" id="SFLDG01141">
    <property type="entry name" value="C2.B.1:_Sucrose_Phosphatase_Li"/>
    <property type="match status" value="1"/>
</dbReference>
<protein>
    <recommendedName>
        <fullName evidence="2">Sucrose phosphatase-like domain-containing protein</fullName>
    </recommendedName>
</protein>
<dbReference type="Pfam" id="PF05116">
    <property type="entry name" value="S6PP"/>
    <property type="match status" value="1"/>
</dbReference>
<dbReference type="SFLD" id="SFLDG01140">
    <property type="entry name" value="C2.B:_Phosphomannomutase_and_P"/>
    <property type="match status" value="1"/>
</dbReference>
<dbReference type="InterPro" id="IPR006380">
    <property type="entry name" value="SPP-like_dom"/>
</dbReference>
<accession>A0AAE0GFH3</accession>
<evidence type="ECO:0000259" key="2">
    <source>
        <dbReference type="Pfam" id="PF05116"/>
    </source>
</evidence>
<reference evidence="3 4" key="1">
    <citation type="journal article" date="2015" name="Genome Biol. Evol.">
        <title>Comparative Genomics of a Bacterivorous Green Alga Reveals Evolutionary Causalities and Consequences of Phago-Mixotrophic Mode of Nutrition.</title>
        <authorList>
            <person name="Burns J.A."/>
            <person name="Paasch A."/>
            <person name="Narechania A."/>
            <person name="Kim E."/>
        </authorList>
    </citation>
    <scope>NUCLEOTIDE SEQUENCE [LARGE SCALE GENOMIC DNA]</scope>
    <source>
        <strain evidence="3 4">PLY_AMNH</strain>
    </source>
</reference>
<dbReference type="Gene3D" id="3.40.50.1000">
    <property type="entry name" value="HAD superfamily/HAD-like"/>
    <property type="match status" value="1"/>
</dbReference>
<comment type="caution">
    <text evidence="3">The sequence shown here is derived from an EMBL/GenBank/DDBJ whole genome shotgun (WGS) entry which is preliminary data.</text>
</comment>
<proteinExistence type="predicted"/>
<dbReference type="InterPro" id="IPR023214">
    <property type="entry name" value="HAD_sf"/>
</dbReference>
<dbReference type="PANTHER" id="PTHR46521:SF4">
    <property type="entry name" value="SUCROSE-PHOSPHATASE 2-RELATED"/>
    <property type="match status" value="1"/>
</dbReference>
<sequence>VTVATDATVTIFYHTGWEAPRLLLANEEEDLWTEMLMGATGQGLWKRVSIPSQAGSGQKSAALKFVISNGQGSVDHPPSGSHYVCPVPGGYKLQSGVLTSFSHALEPSMVVSDLDGTMVGNGPDFDGGTAAFKTYWEDSAALSGSVLVYNTGRSIGQVVSLLEEEKQGFIAIPDVVITAVGTKIFDRKSSGKGVDLWDEDTAWSARLDEKWDLEVVREAAEKAISKNDTQCHWLDQGTEHPHRCSLSVNVGVLSSVKDDLQRAFDDADLRVKMIVSGVGEWRYLDCVASNAGKLEALEYVRRKHHIPKERCASCGDSGNDTLMLAGENPAIVVGNAQPDLRDWVLHQPQTGRIVQSDAIGARGILEGLARLHLY</sequence>
<evidence type="ECO:0000313" key="3">
    <source>
        <dbReference type="EMBL" id="KAK3277093.1"/>
    </source>
</evidence>
<dbReference type="EMBL" id="LGRX02006255">
    <property type="protein sequence ID" value="KAK3277093.1"/>
    <property type="molecule type" value="Genomic_DNA"/>
</dbReference>
<dbReference type="GO" id="GO:0016787">
    <property type="term" value="F:hydrolase activity"/>
    <property type="evidence" value="ECO:0007669"/>
    <property type="project" value="UniProtKB-KW"/>
</dbReference>
<dbReference type="SUPFAM" id="SSF56784">
    <property type="entry name" value="HAD-like"/>
    <property type="match status" value="1"/>
</dbReference>
<evidence type="ECO:0000256" key="1">
    <source>
        <dbReference type="ARBA" id="ARBA00022801"/>
    </source>
</evidence>
<dbReference type="PANTHER" id="PTHR46521">
    <property type="entry name" value="SUCROSE-PHOSPHATASE 2-RELATED"/>
    <property type="match status" value="1"/>
</dbReference>
<dbReference type="Gene3D" id="3.90.1070.10">
    <property type="match status" value="1"/>
</dbReference>
<organism evidence="3 4">
    <name type="scientific">Cymbomonas tetramitiformis</name>
    <dbReference type="NCBI Taxonomy" id="36881"/>
    <lineage>
        <taxon>Eukaryota</taxon>
        <taxon>Viridiplantae</taxon>
        <taxon>Chlorophyta</taxon>
        <taxon>Pyramimonadophyceae</taxon>
        <taxon>Pyramimonadales</taxon>
        <taxon>Pyramimonadaceae</taxon>
        <taxon>Cymbomonas</taxon>
    </lineage>
</organism>
<dbReference type="Gene3D" id="2.60.40.10">
    <property type="entry name" value="Immunoglobulins"/>
    <property type="match status" value="1"/>
</dbReference>
<dbReference type="InterPro" id="IPR036412">
    <property type="entry name" value="HAD-like_sf"/>
</dbReference>
<dbReference type="Proteomes" id="UP001190700">
    <property type="component" value="Unassembled WGS sequence"/>
</dbReference>
<keyword evidence="1" id="KW-0378">Hydrolase</keyword>
<dbReference type="AlphaFoldDB" id="A0AAE0GFH3"/>
<dbReference type="SFLD" id="SFLDS00003">
    <property type="entry name" value="Haloacid_Dehalogenase"/>
    <property type="match status" value="1"/>
</dbReference>
<dbReference type="InterPro" id="IPR051518">
    <property type="entry name" value="Sucrose_Phosphatase"/>
</dbReference>
<evidence type="ECO:0000313" key="4">
    <source>
        <dbReference type="Proteomes" id="UP001190700"/>
    </source>
</evidence>
<dbReference type="InterPro" id="IPR013783">
    <property type="entry name" value="Ig-like_fold"/>
</dbReference>